<dbReference type="PRINTS" id="PR00146">
    <property type="entry name" value="DHPICSNTHASE"/>
</dbReference>
<dbReference type="SUPFAM" id="SSF51569">
    <property type="entry name" value="Aldolase"/>
    <property type="match status" value="1"/>
</dbReference>
<dbReference type="STRING" id="1168221.R7YL18"/>
<dbReference type="HOGENOM" id="CLU_049343_0_2_1"/>
<comment type="similarity">
    <text evidence="1">Belongs to the DapA family.</text>
</comment>
<dbReference type="InterPro" id="IPR002220">
    <property type="entry name" value="DapA-like"/>
</dbReference>
<dbReference type="OMA" id="FKMETAG"/>
<dbReference type="PIRSF" id="PIRSF001365">
    <property type="entry name" value="DHDPS"/>
    <property type="match status" value="1"/>
</dbReference>
<sequence>MSASSSIPERHSYLVPDPGIYVPAITFFDPATDRLCPTEQSKYYRYLSTTGLKGLVILGTNAETFLLTHDERRSLLQLARRSVGPDFPIIAGVGGHSTAQVLEYIDVAHKASANFALVLPCAYFGKQTTPEVVKAFFSQVADVSPLPIIIYNFPAVCNGLDLDSEIISEIAQHPKVVGVKLTCGSVAKITRLTATFPVSRFAVFGGQSDFLIGGLAAGSAGCIAAFGNIFPRLIVRIFDLWSQGKYDEAKRLQSIAALAESPTKAGIANTKYASAEFSAPRAGIENAVQLLKPRRPYLEPTETAKAKIRSAMKQANECEVAISNKGASRL</sequence>
<feature type="active site" description="Proton donor/acceptor" evidence="2">
    <location>
        <position position="151"/>
    </location>
</feature>
<dbReference type="Gene3D" id="3.20.20.70">
    <property type="entry name" value="Aldolase class I"/>
    <property type="match status" value="1"/>
</dbReference>
<evidence type="ECO:0000313" key="5">
    <source>
        <dbReference type="Proteomes" id="UP000016924"/>
    </source>
</evidence>
<evidence type="ECO:0008006" key="6">
    <source>
        <dbReference type="Google" id="ProtNLM"/>
    </source>
</evidence>
<evidence type="ECO:0000313" key="4">
    <source>
        <dbReference type="EMBL" id="EON62592.1"/>
    </source>
</evidence>
<dbReference type="Proteomes" id="UP000016924">
    <property type="component" value="Unassembled WGS sequence"/>
</dbReference>
<dbReference type="AlphaFoldDB" id="R7YL18"/>
<dbReference type="PANTHER" id="PTHR12128:SF47">
    <property type="entry name" value="DIHYDRODIPICOLINATE SYNTHASE-RELATED"/>
    <property type="match status" value="1"/>
</dbReference>
<evidence type="ECO:0000256" key="3">
    <source>
        <dbReference type="PIRSR" id="PIRSR001365-2"/>
    </source>
</evidence>
<evidence type="ECO:0000256" key="2">
    <source>
        <dbReference type="PIRSR" id="PIRSR001365-1"/>
    </source>
</evidence>
<proteinExistence type="inferred from homology"/>
<gene>
    <name evidence="4" type="ORF">W97_01816</name>
</gene>
<name>R7YL18_CONA1</name>
<dbReference type="InterPro" id="IPR013785">
    <property type="entry name" value="Aldolase_TIM"/>
</dbReference>
<evidence type="ECO:0000256" key="1">
    <source>
        <dbReference type="PIRNR" id="PIRNR001365"/>
    </source>
</evidence>
<dbReference type="RefSeq" id="XP_007777909.1">
    <property type="nucleotide sequence ID" value="XM_007779719.1"/>
</dbReference>
<feature type="active site" description="Schiff-base intermediate with substrate" evidence="2">
    <location>
        <position position="180"/>
    </location>
</feature>
<dbReference type="EMBL" id="JH767559">
    <property type="protein sequence ID" value="EON62592.1"/>
    <property type="molecule type" value="Genomic_DNA"/>
</dbReference>
<protein>
    <recommendedName>
        <fullName evidence="6">Dihydrodipicolinate synthetase</fullName>
    </recommendedName>
</protein>
<accession>R7YL18</accession>
<dbReference type="Pfam" id="PF00701">
    <property type="entry name" value="DHDPS"/>
    <property type="match status" value="1"/>
</dbReference>
<organism evidence="4 5">
    <name type="scientific">Coniosporium apollinis (strain CBS 100218)</name>
    <name type="common">Rock-inhabiting black yeast</name>
    <dbReference type="NCBI Taxonomy" id="1168221"/>
    <lineage>
        <taxon>Eukaryota</taxon>
        <taxon>Fungi</taxon>
        <taxon>Dikarya</taxon>
        <taxon>Ascomycota</taxon>
        <taxon>Pezizomycotina</taxon>
        <taxon>Dothideomycetes</taxon>
        <taxon>Dothideomycetes incertae sedis</taxon>
        <taxon>Coniosporium</taxon>
    </lineage>
</organism>
<reference evidence="5" key="1">
    <citation type="submission" date="2012-06" db="EMBL/GenBank/DDBJ databases">
        <title>The genome sequence of Coniosporium apollinis CBS 100218.</title>
        <authorList>
            <consortium name="The Broad Institute Genome Sequencing Platform"/>
            <person name="Cuomo C."/>
            <person name="Gorbushina A."/>
            <person name="Noack S."/>
            <person name="Walker B."/>
            <person name="Young S.K."/>
            <person name="Zeng Q."/>
            <person name="Gargeya S."/>
            <person name="Fitzgerald M."/>
            <person name="Haas B."/>
            <person name="Abouelleil A."/>
            <person name="Alvarado L."/>
            <person name="Arachchi H.M."/>
            <person name="Berlin A.M."/>
            <person name="Chapman S.B."/>
            <person name="Goldberg J."/>
            <person name="Griggs A."/>
            <person name="Gujja S."/>
            <person name="Hansen M."/>
            <person name="Howarth C."/>
            <person name="Imamovic A."/>
            <person name="Larimer J."/>
            <person name="McCowan C."/>
            <person name="Montmayeur A."/>
            <person name="Murphy C."/>
            <person name="Neiman D."/>
            <person name="Pearson M."/>
            <person name="Priest M."/>
            <person name="Roberts A."/>
            <person name="Saif S."/>
            <person name="Shea T."/>
            <person name="Sisk P."/>
            <person name="Sykes S."/>
            <person name="Wortman J."/>
            <person name="Nusbaum C."/>
            <person name="Birren B."/>
        </authorList>
    </citation>
    <scope>NUCLEOTIDE SEQUENCE [LARGE SCALE GENOMIC DNA]</scope>
    <source>
        <strain evidence="5">CBS 100218</strain>
    </source>
</reference>
<dbReference type="CDD" id="cd00408">
    <property type="entry name" value="DHDPS-like"/>
    <property type="match status" value="1"/>
</dbReference>
<dbReference type="GeneID" id="19899127"/>
<keyword evidence="1" id="KW-0456">Lyase</keyword>
<dbReference type="OrthoDB" id="191315at2759"/>
<dbReference type="eggNOG" id="ENOG502SG3E">
    <property type="taxonomic scope" value="Eukaryota"/>
</dbReference>
<feature type="binding site" evidence="3">
    <location>
        <position position="223"/>
    </location>
    <ligand>
        <name>pyruvate</name>
        <dbReference type="ChEBI" id="CHEBI:15361"/>
    </ligand>
</feature>
<dbReference type="GO" id="GO:0008840">
    <property type="term" value="F:4-hydroxy-tetrahydrodipicolinate synthase activity"/>
    <property type="evidence" value="ECO:0007669"/>
    <property type="project" value="TreeGrafter"/>
</dbReference>
<dbReference type="PANTHER" id="PTHR12128">
    <property type="entry name" value="DIHYDRODIPICOLINATE SYNTHASE"/>
    <property type="match status" value="1"/>
</dbReference>
<dbReference type="SMART" id="SM01130">
    <property type="entry name" value="DHDPS"/>
    <property type="match status" value="1"/>
</dbReference>
<keyword evidence="5" id="KW-1185">Reference proteome</keyword>